<sequence length="299" mass="33616">MSNETHVATKGTGRVITRFGAELLVQCADKTTLRCTTKRKLDNAACGDWVDWQRNETGTARIDKIHKRKNDITRLTYRGRPKTIAANVDQLIIVSSWLPEPIWSLVDRYIIAAERLNAEALIVINKTDLAEEYATPEDWEALKEYEHIGYRVLHVSGMSGEGIDELHKTMSGKTNILLGRSGVGKSSIANQIMPDAEIVTANISTSGEGRHTTTTANLYELADEAYLMDSPGVRDYVPDNLDAIQLANGYREFIPYLNSCRFSNCTHNHEPQCSIRQAVEDKEISPNRYQRYLDALNNL</sequence>
<dbReference type="PANTHER" id="PTHR32120">
    <property type="entry name" value="SMALL RIBOSOMAL SUBUNIT BIOGENESIS GTPASE RSGA"/>
    <property type="match status" value="1"/>
</dbReference>
<dbReference type="AlphaFoldDB" id="A0A317C818"/>
<dbReference type="Gene3D" id="2.40.50.140">
    <property type="entry name" value="Nucleic acid-binding proteins"/>
    <property type="match status" value="1"/>
</dbReference>
<dbReference type="RefSeq" id="WP_109824267.1">
    <property type="nucleotide sequence ID" value="NZ_QGKL01000039.1"/>
</dbReference>
<proteinExistence type="inferred from homology"/>
<dbReference type="GO" id="GO:0019843">
    <property type="term" value="F:rRNA binding"/>
    <property type="evidence" value="ECO:0007669"/>
    <property type="project" value="UniProtKB-KW"/>
</dbReference>
<keyword evidence="3" id="KW-0699">rRNA-binding</keyword>
<dbReference type="GO" id="GO:0003924">
    <property type="term" value="F:GTPase activity"/>
    <property type="evidence" value="ECO:0007669"/>
    <property type="project" value="UniProtKB-UniRule"/>
</dbReference>
<keyword evidence="1 3" id="KW-0547">Nucleotide-binding</keyword>
<comment type="subunit">
    <text evidence="3">Monomer. Associates with 30S ribosomal subunit, binds 16S rRNA.</text>
</comment>
<feature type="binding site" evidence="3">
    <location>
        <position position="265"/>
    </location>
    <ligand>
        <name>Zn(2+)</name>
        <dbReference type="ChEBI" id="CHEBI:29105"/>
    </ligand>
</feature>
<dbReference type="CDD" id="cd01854">
    <property type="entry name" value="YjeQ_EngC"/>
    <property type="match status" value="1"/>
</dbReference>
<keyword evidence="7" id="KW-1185">Reference proteome</keyword>
<feature type="binding site" evidence="3">
    <location>
        <begin position="125"/>
        <end position="128"/>
    </location>
    <ligand>
        <name>GTP</name>
        <dbReference type="ChEBI" id="CHEBI:37565"/>
    </ligand>
</feature>
<feature type="binding site" evidence="3">
    <location>
        <position position="267"/>
    </location>
    <ligand>
        <name>Zn(2+)</name>
        <dbReference type="ChEBI" id="CHEBI:29105"/>
    </ligand>
</feature>
<dbReference type="InterPro" id="IPR012340">
    <property type="entry name" value="NA-bd_OB-fold"/>
</dbReference>
<organism evidence="6 7">
    <name type="scientific">Leucothrix arctica</name>
    <dbReference type="NCBI Taxonomy" id="1481894"/>
    <lineage>
        <taxon>Bacteria</taxon>
        <taxon>Pseudomonadati</taxon>
        <taxon>Pseudomonadota</taxon>
        <taxon>Gammaproteobacteria</taxon>
        <taxon>Thiotrichales</taxon>
        <taxon>Thiotrichaceae</taxon>
        <taxon>Leucothrix</taxon>
    </lineage>
</organism>
<feature type="domain" description="EngC GTPase" evidence="4">
    <location>
        <begin position="86"/>
        <end position="234"/>
    </location>
</feature>
<dbReference type="InterPro" id="IPR010914">
    <property type="entry name" value="RsgA_GTPase_dom"/>
</dbReference>
<dbReference type="PANTHER" id="PTHR32120:SF11">
    <property type="entry name" value="SMALL RIBOSOMAL SUBUNIT BIOGENESIS GTPASE RSGA 1, MITOCHONDRIAL-RELATED"/>
    <property type="match status" value="1"/>
</dbReference>
<evidence type="ECO:0000313" key="6">
    <source>
        <dbReference type="EMBL" id="PWQ94618.1"/>
    </source>
</evidence>
<gene>
    <name evidence="3 6" type="primary">rsgA</name>
    <name evidence="6" type="ORF">DKT75_15090</name>
</gene>
<evidence type="ECO:0000256" key="1">
    <source>
        <dbReference type="ARBA" id="ARBA00022741"/>
    </source>
</evidence>
<dbReference type="InterPro" id="IPR030378">
    <property type="entry name" value="G_CP_dom"/>
</dbReference>
<feature type="binding site" evidence="3">
    <location>
        <begin position="179"/>
        <end position="187"/>
    </location>
    <ligand>
        <name>GTP</name>
        <dbReference type="ChEBI" id="CHEBI:37565"/>
    </ligand>
</feature>
<feature type="binding site" evidence="3">
    <location>
        <position position="260"/>
    </location>
    <ligand>
        <name>Zn(2+)</name>
        <dbReference type="ChEBI" id="CHEBI:29105"/>
    </ligand>
</feature>
<dbReference type="GO" id="GO:0005525">
    <property type="term" value="F:GTP binding"/>
    <property type="evidence" value="ECO:0007669"/>
    <property type="project" value="UniProtKB-UniRule"/>
</dbReference>
<keyword evidence="3" id="KW-0378">Hydrolase</keyword>
<reference evidence="6 7" key="1">
    <citation type="submission" date="2018-05" db="EMBL/GenBank/DDBJ databases">
        <title>Leucothrix arctica sp. nov., isolated from Arctic seawater.</title>
        <authorList>
            <person name="Choi A."/>
            <person name="Baek K."/>
        </authorList>
    </citation>
    <scope>NUCLEOTIDE SEQUENCE [LARGE SCALE GENOMIC DNA]</scope>
    <source>
        <strain evidence="6 7">IMCC9719</strain>
    </source>
</reference>
<keyword evidence="3" id="KW-0862">Zinc</keyword>
<dbReference type="GO" id="GO:0046872">
    <property type="term" value="F:metal ion binding"/>
    <property type="evidence" value="ECO:0007669"/>
    <property type="project" value="UniProtKB-KW"/>
</dbReference>
<evidence type="ECO:0000256" key="2">
    <source>
        <dbReference type="ARBA" id="ARBA00023134"/>
    </source>
</evidence>
<comment type="cofactor">
    <cofactor evidence="3">
        <name>Zn(2+)</name>
        <dbReference type="ChEBI" id="CHEBI:29105"/>
    </cofactor>
    <text evidence="3">Binds 1 zinc ion per subunit.</text>
</comment>
<dbReference type="InterPro" id="IPR004881">
    <property type="entry name" value="Ribosome_biogen_GTPase_RsgA"/>
</dbReference>
<comment type="similarity">
    <text evidence="3">Belongs to the TRAFAC class YlqF/YawG GTPase family. RsgA subfamily.</text>
</comment>
<dbReference type="EMBL" id="QGKL01000039">
    <property type="protein sequence ID" value="PWQ94618.1"/>
    <property type="molecule type" value="Genomic_DNA"/>
</dbReference>
<dbReference type="EC" id="3.6.1.-" evidence="3"/>
<comment type="caution">
    <text evidence="6">The sequence shown here is derived from an EMBL/GenBank/DDBJ whole genome shotgun (WGS) entry which is preliminary data.</text>
</comment>
<keyword evidence="3" id="KW-0479">Metal-binding</keyword>
<dbReference type="PROSITE" id="PS50936">
    <property type="entry name" value="ENGC_GTPASE"/>
    <property type="match status" value="1"/>
</dbReference>
<dbReference type="InterPro" id="IPR027417">
    <property type="entry name" value="P-loop_NTPase"/>
</dbReference>
<comment type="function">
    <text evidence="3">One of several proteins that assist in the late maturation steps of the functional core of the 30S ribosomal subunit. Helps release RbfA from mature subunits. May play a role in the assembly of ribosomal proteins into the subunit. Circularly permuted GTPase that catalyzes slow GTP hydrolysis, GTPase activity is stimulated by the 30S ribosomal subunit.</text>
</comment>
<comment type="subcellular location">
    <subcellularLocation>
        <location evidence="3">Cytoplasm</location>
    </subcellularLocation>
</comment>
<feature type="binding site" evidence="3">
    <location>
        <position position="273"/>
    </location>
    <ligand>
        <name>Zn(2+)</name>
        <dbReference type="ChEBI" id="CHEBI:29105"/>
    </ligand>
</feature>
<evidence type="ECO:0000256" key="3">
    <source>
        <dbReference type="HAMAP-Rule" id="MF_01820"/>
    </source>
</evidence>
<dbReference type="Proteomes" id="UP000245506">
    <property type="component" value="Unassembled WGS sequence"/>
</dbReference>
<keyword evidence="3" id="KW-0694">RNA-binding</keyword>
<evidence type="ECO:0000313" key="7">
    <source>
        <dbReference type="Proteomes" id="UP000245506"/>
    </source>
</evidence>
<keyword evidence="3" id="KW-0963">Cytoplasm</keyword>
<keyword evidence="3" id="KW-0690">Ribosome biogenesis</keyword>
<dbReference type="GO" id="GO:0042274">
    <property type="term" value="P:ribosomal small subunit biogenesis"/>
    <property type="evidence" value="ECO:0007669"/>
    <property type="project" value="UniProtKB-UniRule"/>
</dbReference>
<dbReference type="Gene3D" id="3.40.50.300">
    <property type="entry name" value="P-loop containing nucleotide triphosphate hydrolases"/>
    <property type="match status" value="1"/>
</dbReference>
<keyword evidence="2 3" id="KW-0342">GTP-binding</keyword>
<evidence type="ECO:0000259" key="4">
    <source>
        <dbReference type="PROSITE" id="PS50936"/>
    </source>
</evidence>
<dbReference type="Pfam" id="PF03193">
    <property type="entry name" value="RsgA_GTPase"/>
    <property type="match status" value="1"/>
</dbReference>
<dbReference type="OrthoDB" id="9809485at2"/>
<accession>A0A317C818</accession>
<dbReference type="HAMAP" id="MF_01820">
    <property type="entry name" value="GTPase_RsgA"/>
    <property type="match status" value="1"/>
</dbReference>
<dbReference type="PROSITE" id="PS51721">
    <property type="entry name" value="G_CP"/>
    <property type="match status" value="1"/>
</dbReference>
<dbReference type="GO" id="GO:0005737">
    <property type="term" value="C:cytoplasm"/>
    <property type="evidence" value="ECO:0007669"/>
    <property type="project" value="UniProtKB-SubCell"/>
</dbReference>
<dbReference type="NCBIfam" id="TIGR00157">
    <property type="entry name" value="ribosome small subunit-dependent GTPase A"/>
    <property type="match status" value="1"/>
</dbReference>
<dbReference type="Gene3D" id="1.10.40.50">
    <property type="entry name" value="Probable gtpase engc, domain 3"/>
    <property type="match status" value="1"/>
</dbReference>
<name>A0A317C818_9GAMM</name>
<protein>
    <recommendedName>
        <fullName evidence="3">Small ribosomal subunit biogenesis GTPase RsgA</fullName>
        <ecNumber evidence="3">3.6.1.-</ecNumber>
    </recommendedName>
</protein>
<feature type="domain" description="CP-type G" evidence="5">
    <location>
        <begin position="69"/>
        <end position="236"/>
    </location>
</feature>
<evidence type="ECO:0000259" key="5">
    <source>
        <dbReference type="PROSITE" id="PS51721"/>
    </source>
</evidence>
<dbReference type="SUPFAM" id="SSF52540">
    <property type="entry name" value="P-loop containing nucleoside triphosphate hydrolases"/>
    <property type="match status" value="1"/>
</dbReference>